<dbReference type="Proteomes" id="UP001549164">
    <property type="component" value="Unassembled WGS sequence"/>
</dbReference>
<comment type="caution">
    <text evidence="1">The sequence shown here is derived from an EMBL/GenBank/DDBJ whole genome shotgun (WGS) entry which is preliminary data.</text>
</comment>
<sequence>MTTVEAFCRDTLRTHIAPPAIGSVKARIRHAARLLGWAPTRTRDAWYADPRISISGEELADVEALSGIYFARAEVDEVEAALARAARLLADRKEDRIGFLAAAALEAIGLLYRAGNQKPE</sequence>
<reference evidence="1 2" key="1">
    <citation type="submission" date="2024-06" db="EMBL/GenBank/DDBJ databases">
        <title>Genomic Encyclopedia of Type Strains, Phase IV (KMG-IV): sequencing the most valuable type-strain genomes for metagenomic binning, comparative biology and taxonomic classification.</title>
        <authorList>
            <person name="Goeker M."/>
        </authorList>
    </citation>
    <scope>NUCLEOTIDE SEQUENCE [LARGE SCALE GENOMIC DNA]</scope>
    <source>
        <strain evidence="1 2">DSM 28102</strain>
    </source>
</reference>
<accession>A0ABV2IFX7</accession>
<keyword evidence="2" id="KW-1185">Reference proteome</keyword>
<proteinExistence type="predicted"/>
<organism evidence="1 2">
    <name type="scientific">Martelella mangrovi</name>
    <dbReference type="NCBI Taxonomy" id="1397477"/>
    <lineage>
        <taxon>Bacteria</taxon>
        <taxon>Pseudomonadati</taxon>
        <taxon>Pseudomonadota</taxon>
        <taxon>Alphaproteobacteria</taxon>
        <taxon>Hyphomicrobiales</taxon>
        <taxon>Aurantimonadaceae</taxon>
        <taxon>Martelella</taxon>
    </lineage>
</organism>
<name>A0ABV2IFX7_9HYPH</name>
<evidence type="ECO:0000313" key="1">
    <source>
        <dbReference type="EMBL" id="MET3601834.1"/>
    </source>
</evidence>
<protein>
    <submittedName>
        <fullName evidence="1">Uncharacterized protein</fullName>
    </submittedName>
</protein>
<dbReference type="EMBL" id="JBEPLY010000017">
    <property type="protein sequence ID" value="MET3601834.1"/>
    <property type="molecule type" value="Genomic_DNA"/>
</dbReference>
<gene>
    <name evidence="1" type="ORF">ABID12_003797</name>
</gene>
<dbReference type="RefSeq" id="WP_354435639.1">
    <property type="nucleotide sequence ID" value="NZ_JBEPLY010000017.1"/>
</dbReference>
<evidence type="ECO:0000313" key="2">
    <source>
        <dbReference type="Proteomes" id="UP001549164"/>
    </source>
</evidence>